<feature type="transmembrane region" description="Helical" evidence="1">
    <location>
        <begin position="523"/>
        <end position="543"/>
    </location>
</feature>
<name>A0AAV0BIT6_PHAPC</name>
<evidence type="ECO:0000313" key="2">
    <source>
        <dbReference type="EMBL" id="CAH7686366.1"/>
    </source>
</evidence>
<sequence length="1338" mass="153683">ALPSIDEIQKPSVVSHGDVLLGEENGHSSQKIACSLAAGSPPISTPSKSNNFFIHAYASHKFSSPQNPQLSNECASGAAGENLLYQQRFQPIINLAGFQSTQLQETDRAQIPNIKSFDTRDLTKTLFSPLTNTSIFSNGGKNSTKENLLHNNLVPAANVFCRGAPPLLLPALNEVLERCETPIFTESHKIQMSPEEWTTWKKNIRKESRLSGNKSLRALDKENNTQSTSFLYGAETVGTNCSESPHMSSKTKSEKDYLDAQNLMPISLITPQNLKKIGVKESVPDASVALISLISKFEDKLQKACKWETFNFLSSVKIFCTAFQLVTLPLGIRGSPTKGSVSSNIRIFSTRASSFFEKVAWVWFGKISAVAGFDLLSFSGYSNWWFWILASFIIIIFYEFFTITRRILDPRSLNNKPLERREGLEAYQVETSKRPWKNRKQSNFYFDFVVTLLSVFYVPFTKLSISALIWSSEFWIVENPYAETDSPQSTSSGSSTDFQDSLNFCYTTTAKAHADGIPALNGVIFILPLALLLFLTLTFWFPLQLWRIVIFKTSGDDSSFGGEKYFTKKKLYLEGRDKPWLRFELYTLITKAISTILVTFLSKDNCIFRKFPRGTIDISRQVITTIFFVAVYSLKMMNKTIPHSNYSSLQNFNIAALLLISVFGFLICLGPVRPGAAASALFFIISLMIYAVNLHFIFISTEKFRGFYMRMRRQIEIRGDLFSPEFNLCKDVKQRIWQEGICTIFFGLPIFGLDGIKTLEWSSENNEVPYLIEFNGTVAERMIENIKLLQYMGEEGFIGALTESLELRKSPTYEELINKIKNELTGPDCFWKPPQDPPSGVKTFFGRAIAIPFPFRVVFFYDQNPKAVFISNIEELRLYVSQNNAREVLSRKQIRIMLRSLEGKKIFTPVSLHWNVVKGKNQLLKWLKPSYSNVEFRSGILKIQRNFLSQWKGYNYNSGFEVFIDYCDGVARKKDGSTKSQINYTRGPKSLGIRQDFDITPTLAKIFFDNRHIIDEKMNIVQYALNTHREHFAAEFDKKLFTMSPHFMNVFFAQNNEKSPISELKEHVKTEEANSQLQQFPEICRGSLKILDERMDAVNRNRCTQIWYLIFDDIYRRNIKHVRDIASRPEDFSPHYRSSICYTPWPRWKLENFLISKNLASQDGKSGYFHSGVLNQIYFVLDQVIFQERDFCYNQFHSPQIQSFLKAETEPYSTSVIENFQNTINQRNNQFIPRSILHAGIYNEIDKEISVGLILKKIKKRFLEWLRLEGKKEQLKSDKKLYLLLGASSNSFNWLESRIKKNKNREFDQIESKQKLRFKLNSDKSESICSSSTVYGFV</sequence>
<accession>A0AAV0BIT6</accession>
<keyword evidence="1" id="KW-0812">Transmembrane</keyword>
<keyword evidence="1" id="KW-1133">Transmembrane helix</keyword>
<keyword evidence="1" id="KW-0472">Membrane</keyword>
<evidence type="ECO:0000313" key="3">
    <source>
        <dbReference type="Proteomes" id="UP001153365"/>
    </source>
</evidence>
<gene>
    <name evidence="2" type="ORF">PPACK8108_LOCUS21010</name>
</gene>
<reference evidence="2" key="1">
    <citation type="submission" date="2022-06" db="EMBL/GenBank/DDBJ databases">
        <authorList>
            <consortium name="SYNGENTA / RWTH Aachen University"/>
        </authorList>
    </citation>
    <scope>NUCLEOTIDE SEQUENCE</scope>
</reference>
<feature type="transmembrane region" description="Helical" evidence="1">
    <location>
        <begin position="444"/>
        <end position="470"/>
    </location>
</feature>
<keyword evidence="3" id="KW-1185">Reference proteome</keyword>
<dbReference type="Proteomes" id="UP001153365">
    <property type="component" value="Unassembled WGS sequence"/>
</dbReference>
<dbReference type="EMBL" id="CALTRL010005790">
    <property type="protein sequence ID" value="CAH7686366.1"/>
    <property type="molecule type" value="Genomic_DNA"/>
</dbReference>
<feature type="transmembrane region" description="Helical" evidence="1">
    <location>
        <begin position="654"/>
        <end position="672"/>
    </location>
</feature>
<protein>
    <submittedName>
        <fullName evidence="2">Expressed protein</fullName>
    </submittedName>
</protein>
<feature type="non-terminal residue" evidence="2">
    <location>
        <position position="1"/>
    </location>
</feature>
<comment type="caution">
    <text evidence="2">The sequence shown here is derived from an EMBL/GenBank/DDBJ whole genome shotgun (WGS) entry which is preliminary data.</text>
</comment>
<feature type="transmembrane region" description="Helical" evidence="1">
    <location>
        <begin position="678"/>
        <end position="701"/>
    </location>
</feature>
<organism evidence="2 3">
    <name type="scientific">Phakopsora pachyrhizi</name>
    <name type="common">Asian soybean rust disease fungus</name>
    <dbReference type="NCBI Taxonomy" id="170000"/>
    <lineage>
        <taxon>Eukaryota</taxon>
        <taxon>Fungi</taxon>
        <taxon>Dikarya</taxon>
        <taxon>Basidiomycota</taxon>
        <taxon>Pucciniomycotina</taxon>
        <taxon>Pucciniomycetes</taxon>
        <taxon>Pucciniales</taxon>
        <taxon>Phakopsoraceae</taxon>
        <taxon>Phakopsora</taxon>
    </lineage>
</organism>
<evidence type="ECO:0000256" key="1">
    <source>
        <dbReference type="SAM" id="Phobius"/>
    </source>
</evidence>
<feature type="transmembrane region" description="Helical" evidence="1">
    <location>
        <begin position="614"/>
        <end position="634"/>
    </location>
</feature>
<feature type="transmembrane region" description="Helical" evidence="1">
    <location>
        <begin position="384"/>
        <end position="401"/>
    </location>
</feature>
<proteinExistence type="predicted"/>